<comment type="caution">
    <text evidence="9">The sequence shown here is derived from an EMBL/GenBank/DDBJ whole genome shotgun (WGS) entry which is preliminary data.</text>
</comment>
<evidence type="ECO:0000313" key="9">
    <source>
        <dbReference type="EMBL" id="PMP63536.1"/>
    </source>
</evidence>
<keyword evidence="3" id="KW-0479">Metal-binding</keyword>
<dbReference type="Gene3D" id="1.25.40.10">
    <property type="entry name" value="Tetratricopeptide repeat domain"/>
    <property type="match status" value="1"/>
</dbReference>
<evidence type="ECO:0000313" key="10">
    <source>
        <dbReference type="Proteomes" id="UP000235731"/>
    </source>
</evidence>
<evidence type="ECO:0000259" key="8">
    <source>
        <dbReference type="Pfam" id="PF01435"/>
    </source>
</evidence>
<dbReference type="InterPro" id="IPR011990">
    <property type="entry name" value="TPR-like_helical_dom_sf"/>
</dbReference>
<keyword evidence="7" id="KW-0472">Membrane</keyword>
<keyword evidence="6" id="KW-0482">Metalloprotease</keyword>
<evidence type="ECO:0000256" key="3">
    <source>
        <dbReference type="ARBA" id="ARBA00022723"/>
    </source>
</evidence>
<dbReference type="Pfam" id="PF14559">
    <property type="entry name" value="TPR_19"/>
    <property type="match status" value="1"/>
</dbReference>
<evidence type="ECO:0000256" key="4">
    <source>
        <dbReference type="ARBA" id="ARBA00022801"/>
    </source>
</evidence>
<dbReference type="Proteomes" id="UP000235731">
    <property type="component" value="Unassembled WGS sequence"/>
</dbReference>
<dbReference type="PANTHER" id="PTHR22726:SF1">
    <property type="entry name" value="METALLOENDOPEPTIDASE OMA1, MITOCHONDRIAL"/>
    <property type="match status" value="1"/>
</dbReference>
<evidence type="ECO:0000256" key="7">
    <source>
        <dbReference type="SAM" id="Phobius"/>
    </source>
</evidence>
<reference evidence="9 10" key="1">
    <citation type="submission" date="2018-01" db="EMBL/GenBank/DDBJ databases">
        <title>Metagenomic assembled genomes from two thermal pools in the Uzon Caldera, Kamchatka, Russia.</title>
        <authorList>
            <person name="Wilkins L."/>
            <person name="Ettinger C."/>
        </authorList>
    </citation>
    <scope>NUCLEOTIDE SEQUENCE [LARGE SCALE GENOMIC DNA]</scope>
    <source>
        <strain evidence="9">ZAV-15</strain>
    </source>
</reference>
<organism evidence="9 10">
    <name type="scientific">Caldimicrobium thiodismutans</name>
    <dbReference type="NCBI Taxonomy" id="1653476"/>
    <lineage>
        <taxon>Bacteria</taxon>
        <taxon>Pseudomonadati</taxon>
        <taxon>Thermodesulfobacteriota</taxon>
        <taxon>Thermodesulfobacteria</taxon>
        <taxon>Thermodesulfobacteriales</taxon>
        <taxon>Thermodesulfobacteriaceae</taxon>
        <taxon>Caldimicrobium</taxon>
    </lineage>
</organism>
<evidence type="ECO:0000256" key="5">
    <source>
        <dbReference type="ARBA" id="ARBA00022833"/>
    </source>
</evidence>
<keyword evidence="4" id="KW-0378">Hydrolase</keyword>
<keyword evidence="2" id="KW-0645">Protease</keyword>
<dbReference type="Pfam" id="PF01435">
    <property type="entry name" value="Peptidase_M48"/>
    <property type="match status" value="1"/>
</dbReference>
<dbReference type="EMBL" id="PNIE01000032">
    <property type="protein sequence ID" value="PMP63536.1"/>
    <property type="molecule type" value="Genomic_DNA"/>
</dbReference>
<evidence type="ECO:0000256" key="1">
    <source>
        <dbReference type="ARBA" id="ARBA00001947"/>
    </source>
</evidence>
<feature type="transmembrane region" description="Helical" evidence="7">
    <location>
        <begin position="20"/>
        <end position="45"/>
    </location>
</feature>
<gene>
    <name evidence="9" type="ORF">C0197_02450</name>
</gene>
<keyword evidence="5" id="KW-0862">Zinc</keyword>
<dbReference type="GO" id="GO:0051603">
    <property type="term" value="P:proteolysis involved in protein catabolic process"/>
    <property type="evidence" value="ECO:0007669"/>
    <property type="project" value="TreeGrafter"/>
</dbReference>
<name>A0A2N7PKB7_9BACT</name>
<keyword evidence="7" id="KW-1133">Transmembrane helix</keyword>
<dbReference type="Gene3D" id="3.30.2010.10">
    <property type="entry name" value="Metalloproteases ('zincins'), catalytic domain"/>
    <property type="match status" value="1"/>
</dbReference>
<proteinExistence type="predicted"/>
<dbReference type="SUPFAM" id="SSF48452">
    <property type="entry name" value="TPR-like"/>
    <property type="match status" value="1"/>
</dbReference>
<dbReference type="PANTHER" id="PTHR22726">
    <property type="entry name" value="METALLOENDOPEPTIDASE OMA1"/>
    <property type="match status" value="1"/>
</dbReference>
<sequence length="489" mass="56487">MINWVILPIPKIKSFKFKIFSFLLISLLTICLSFSLITIHLYALISLEEEEKIGKEVLQEVSKNLSVINDPEAIAYVNLLGDILLKKGVTFSLFKFRFYIIKDKTFNAFSVPGGYIFLNTGLFDFLESEDELAGIMAHEMSHNLARHVAKRIETIKKMQMATTAATLAAVFLGGSEAAQIVGITGTALAQTKLLAYSRMDEEEADRMGFEILTKAGFNPEAMVRTFQKLSRESSFSIELNYRYLLTHPLPPERINYLQNLSEKIFTNKKVDRYVLSQDPVYFKRLRKRIIVYGEEPSDLILTLKIRLSAEKDPWTKYQLALALMQGRFFVEAEKYLKEVLTELPRKPYFELDLAELYYQKGDYEKAKAILTELNFSGGGIARILDLKRKYLLAKVLSEIGDLKESYSLFKELEEEGLIKEDPYFYYYFGLLCARLESLGESHFYFAKFYENKGDLKTAKYHYKKSLSLLKKDSKMYLEAKEKVEDDEKK</sequence>
<dbReference type="InterPro" id="IPR001915">
    <property type="entry name" value="Peptidase_M48"/>
</dbReference>
<dbReference type="InterPro" id="IPR051156">
    <property type="entry name" value="Mito/Outer_Membr_Metalloprot"/>
</dbReference>
<evidence type="ECO:0000256" key="2">
    <source>
        <dbReference type="ARBA" id="ARBA00022670"/>
    </source>
</evidence>
<dbReference type="AlphaFoldDB" id="A0A2N7PKB7"/>
<dbReference type="GO" id="GO:0046872">
    <property type="term" value="F:metal ion binding"/>
    <property type="evidence" value="ECO:0007669"/>
    <property type="project" value="UniProtKB-KW"/>
</dbReference>
<comment type="cofactor">
    <cofactor evidence="1">
        <name>Zn(2+)</name>
        <dbReference type="ChEBI" id="CHEBI:29105"/>
    </cofactor>
</comment>
<protein>
    <recommendedName>
        <fullName evidence="8">Peptidase M48 domain-containing protein</fullName>
    </recommendedName>
</protein>
<keyword evidence="7" id="KW-0812">Transmembrane</keyword>
<dbReference type="GO" id="GO:0016020">
    <property type="term" value="C:membrane"/>
    <property type="evidence" value="ECO:0007669"/>
    <property type="project" value="TreeGrafter"/>
</dbReference>
<evidence type="ECO:0000256" key="6">
    <source>
        <dbReference type="ARBA" id="ARBA00023049"/>
    </source>
</evidence>
<accession>A0A2N7PKB7</accession>
<dbReference type="CDD" id="cd07333">
    <property type="entry name" value="M48C_bepA_like"/>
    <property type="match status" value="1"/>
</dbReference>
<dbReference type="GO" id="GO:0004222">
    <property type="term" value="F:metalloendopeptidase activity"/>
    <property type="evidence" value="ECO:0007669"/>
    <property type="project" value="InterPro"/>
</dbReference>
<feature type="domain" description="Peptidase M48" evidence="8">
    <location>
        <begin position="90"/>
        <end position="259"/>
    </location>
</feature>